<protein>
    <submittedName>
        <fullName evidence="1">Uncharacterized protein</fullName>
    </submittedName>
</protein>
<dbReference type="AlphaFoldDB" id="A0A559TDX2"/>
<dbReference type="RefSeq" id="WP_145611593.1">
    <property type="nucleotide sequence ID" value="NZ_ATTQ01000019.1"/>
</dbReference>
<comment type="caution">
    <text evidence="1">The sequence shown here is derived from an EMBL/GenBank/DDBJ whole genome shotgun (WGS) entry which is preliminary data.</text>
</comment>
<gene>
    <name evidence="1" type="ORF">BCL32_0992</name>
</gene>
<dbReference type="EMBL" id="VISO01000002">
    <property type="protein sequence ID" value="TVZ72805.1"/>
    <property type="molecule type" value="Genomic_DNA"/>
</dbReference>
<sequence>MNSTSGKLSTADIVALVKMKALEKALSHSNSMNSDLRDWALDASRASLKDSSGTGVSEQKNLDQGALPLSIEVREKLLKRSAPEGVPASSEVTCFTPEYGVKSHAAAHSLATTANEVPATSLCSSAEQEEVQKGCASMTPADDHDDPARQHYDFYEIKTDLFDNSAKGKKSSVHRAKLMIRAEPTTTAKDADVFMLDFYNRTREINKRLKTMEVEEDDWYIHFKGEFTKYENMLVAYEIAPKLAILKEIIKEDNTSEIIGYAAGIMFQIRNQPATVILYYGAAKYELPLDFDFNRAPGSPIYKKGIYRDAARQHLDVELDQTKKKFKIKTSKDFS</sequence>
<dbReference type="Proteomes" id="UP000319824">
    <property type="component" value="Unassembled WGS sequence"/>
</dbReference>
<evidence type="ECO:0000313" key="2">
    <source>
        <dbReference type="Proteomes" id="UP000319824"/>
    </source>
</evidence>
<accession>A0A559TDX2</accession>
<name>A0A559TDX2_9HYPH</name>
<evidence type="ECO:0000313" key="1">
    <source>
        <dbReference type="EMBL" id="TVZ72805.1"/>
    </source>
</evidence>
<organism evidence="1 2">
    <name type="scientific">Rhizobium mongolense USDA 1844</name>
    <dbReference type="NCBI Taxonomy" id="1079460"/>
    <lineage>
        <taxon>Bacteria</taxon>
        <taxon>Pseudomonadati</taxon>
        <taxon>Pseudomonadota</taxon>
        <taxon>Alphaproteobacteria</taxon>
        <taxon>Hyphomicrobiales</taxon>
        <taxon>Rhizobiaceae</taxon>
        <taxon>Rhizobium/Agrobacterium group</taxon>
        <taxon>Rhizobium</taxon>
    </lineage>
</organism>
<proteinExistence type="predicted"/>
<reference evidence="1 2" key="1">
    <citation type="submission" date="2019-06" db="EMBL/GenBank/DDBJ databases">
        <title>Pac Bio to generate improved reference genome sequences for organisms with transposon mutant libraries (support for FEBA project).</title>
        <authorList>
            <person name="Blow M."/>
        </authorList>
    </citation>
    <scope>NUCLEOTIDE SEQUENCE [LARGE SCALE GENOMIC DNA]</scope>
    <source>
        <strain evidence="1 2">USDA 1844</strain>
    </source>
</reference>